<evidence type="ECO:0000313" key="3">
    <source>
        <dbReference type="Proteomes" id="UP000054935"/>
    </source>
</evidence>
<gene>
    <name evidence="2" type="ORF">TRN7648_03483</name>
</gene>
<dbReference type="InterPro" id="IPR006750">
    <property type="entry name" value="YdcZ"/>
</dbReference>
<keyword evidence="1" id="KW-0472">Membrane</keyword>
<keyword evidence="3" id="KW-1185">Reference proteome</keyword>
<keyword evidence="1" id="KW-1133">Transmembrane helix</keyword>
<dbReference type="AlphaFoldDB" id="A0A0N7M0U8"/>
<evidence type="ECO:0000256" key="1">
    <source>
        <dbReference type="SAM" id="Phobius"/>
    </source>
</evidence>
<feature type="transmembrane region" description="Helical" evidence="1">
    <location>
        <begin position="97"/>
        <end position="118"/>
    </location>
</feature>
<dbReference type="Proteomes" id="UP000054935">
    <property type="component" value="Unassembled WGS sequence"/>
</dbReference>
<dbReference type="GO" id="GO:0005886">
    <property type="term" value="C:plasma membrane"/>
    <property type="evidence" value="ECO:0007669"/>
    <property type="project" value="TreeGrafter"/>
</dbReference>
<dbReference type="STRING" id="441103.TRN7648_03483"/>
<sequence length="149" mass="15585">MKDPKMTQYALVMLLAGMGIPILAALNGTLGQRLGSPVGAAMVLFCVAFTATLVVWLARGGGGMTGVTQVPRHLLTGGFFVAFYVLSVTFIAPKFGVGNAVFFVLIGQLISAAAIDHFGLFGARISPLDMKRALGIAVMALGVWITQRA</sequence>
<dbReference type="Pfam" id="PF04657">
    <property type="entry name" value="DMT_YdcZ"/>
    <property type="match status" value="1"/>
</dbReference>
<reference evidence="2 3" key="1">
    <citation type="submission" date="2015-09" db="EMBL/GenBank/DDBJ databases">
        <authorList>
            <consortium name="Swine Surveillance"/>
        </authorList>
    </citation>
    <scope>NUCLEOTIDE SEQUENCE [LARGE SCALE GENOMIC DNA]</scope>
    <source>
        <strain evidence="2 3">CECT 7648</strain>
    </source>
</reference>
<dbReference type="PANTHER" id="PTHR34821">
    <property type="entry name" value="INNER MEMBRANE PROTEIN YDCZ"/>
    <property type="match status" value="1"/>
</dbReference>
<accession>A0A0N7M0U8</accession>
<proteinExistence type="predicted"/>
<feature type="transmembrane region" description="Helical" evidence="1">
    <location>
        <begin position="7"/>
        <end position="26"/>
    </location>
</feature>
<feature type="transmembrane region" description="Helical" evidence="1">
    <location>
        <begin position="38"/>
        <end position="58"/>
    </location>
</feature>
<evidence type="ECO:0008006" key="4">
    <source>
        <dbReference type="Google" id="ProtNLM"/>
    </source>
</evidence>
<evidence type="ECO:0000313" key="2">
    <source>
        <dbReference type="EMBL" id="CUH81465.1"/>
    </source>
</evidence>
<keyword evidence="1" id="KW-0812">Transmembrane</keyword>
<name>A0A0N7M0U8_9RHOB</name>
<dbReference type="PANTHER" id="PTHR34821:SF2">
    <property type="entry name" value="INNER MEMBRANE PROTEIN YDCZ"/>
    <property type="match status" value="1"/>
</dbReference>
<feature type="transmembrane region" description="Helical" evidence="1">
    <location>
        <begin position="70"/>
        <end position="91"/>
    </location>
</feature>
<organism evidence="2 3">
    <name type="scientific">Tropicibacter naphthalenivorans</name>
    <dbReference type="NCBI Taxonomy" id="441103"/>
    <lineage>
        <taxon>Bacteria</taxon>
        <taxon>Pseudomonadati</taxon>
        <taxon>Pseudomonadota</taxon>
        <taxon>Alphaproteobacteria</taxon>
        <taxon>Rhodobacterales</taxon>
        <taxon>Roseobacteraceae</taxon>
        <taxon>Tropicibacter</taxon>
    </lineage>
</organism>
<protein>
    <recommendedName>
        <fullName evidence="4">Inner membrane protein YdcZ</fullName>
    </recommendedName>
</protein>
<dbReference type="EMBL" id="CYSE01000008">
    <property type="protein sequence ID" value="CUH81465.1"/>
    <property type="molecule type" value="Genomic_DNA"/>
</dbReference>